<dbReference type="AlphaFoldDB" id="A0A8H3LDS6"/>
<evidence type="ECO:0000313" key="3">
    <source>
        <dbReference type="Proteomes" id="UP000615446"/>
    </source>
</evidence>
<feature type="compositionally biased region" description="Acidic residues" evidence="1">
    <location>
        <begin position="52"/>
        <end position="76"/>
    </location>
</feature>
<comment type="caution">
    <text evidence="2">The sequence shown here is derived from an EMBL/GenBank/DDBJ whole genome shotgun (WGS) entry which is preliminary data.</text>
</comment>
<name>A0A8H3LDS6_9GLOM</name>
<dbReference type="EMBL" id="BLAL01000072">
    <property type="protein sequence ID" value="GES83669.1"/>
    <property type="molecule type" value="Genomic_DNA"/>
</dbReference>
<evidence type="ECO:0000313" key="2">
    <source>
        <dbReference type="EMBL" id="GES83669.1"/>
    </source>
</evidence>
<feature type="region of interest" description="Disordered" evidence="1">
    <location>
        <begin position="46"/>
        <end position="76"/>
    </location>
</feature>
<gene>
    <name evidence="2" type="ORF">RCL2_001082100</name>
</gene>
<sequence length="95" mass="11404">MSTDLLEVLFPVVIERFEHRDYKGFKNCDGKCEWEMLHHISSIEVPNMEAKDEAEEEVNEDAMEESEKEFKSDDEEVQEQLFCNTKFITQRRKFH</sequence>
<dbReference type="Proteomes" id="UP000615446">
    <property type="component" value="Unassembled WGS sequence"/>
</dbReference>
<reference evidence="2" key="1">
    <citation type="submission" date="2019-10" db="EMBL/GenBank/DDBJ databases">
        <title>Conservation and host-specific expression of non-tandemly repeated heterogenous ribosome RNA gene in arbuscular mycorrhizal fungi.</title>
        <authorList>
            <person name="Maeda T."/>
            <person name="Kobayashi Y."/>
            <person name="Nakagawa T."/>
            <person name="Ezawa T."/>
            <person name="Yamaguchi K."/>
            <person name="Bino T."/>
            <person name="Nishimoto Y."/>
            <person name="Shigenobu S."/>
            <person name="Kawaguchi M."/>
        </authorList>
    </citation>
    <scope>NUCLEOTIDE SEQUENCE</scope>
    <source>
        <strain evidence="2">HR1</strain>
    </source>
</reference>
<organism evidence="2 3">
    <name type="scientific">Rhizophagus clarus</name>
    <dbReference type="NCBI Taxonomy" id="94130"/>
    <lineage>
        <taxon>Eukaryota</taxon>
        <taxon>Fungi</taxon>
        <taxon>Fungi incertae sedis</taxon>
        <taxon>Mucoromycota</taxon>
        <taxon>Glomeromycotina</taxon>
        <taxon>Glomeromycetes</taxon>
        <taxon>Glomerales</taxon>
        <taxon>Glomeraceae</taxon>
        <taxon>Rhizophagus</taxon>
    </lineage>
</organism>
<proteinExistence type="predicted"/>
<accession>A0A8H3LDS6</accession>
<evidence type="ECO:0000256" key="1">
    <source>
        <dbReference type="SAM" id="MobiDB-lite"/>
    </source>
</evidence>
<protein>
    <submittedName>
        <fullName evidence="2">Uncharacterized protein</fullName>
    </submittedName>
</protein>